<keyword evidence="3" id="KW-0731">Sigma factor</keyword>
<evidence type="ECO:0000313" key="7">
    <source>
        <dbReference type="EMBL" id="QEC71711.1"/>
    </source>
</evidence>
<evidence type="ECO:0000256" key="3">
    <source>
        <dbReference type="ARBA" id="ARBA00023082"/>
    </source>
</evidence>
<comment type="similarity">
    <text evidence="1">Belongs to the sigma-70 factor family. ECF subfamily.</text>
</comment>
<organism evidence="7 8">
    <name type="scientific">Arachidicoccus ginsenosidivorans</name>
    <dbReference type="NCBI Taxonomy" id="496057"/>
    <lineage>
        <taxon>Bacteria</taxon>
        <taxon>Pseudomonadati</taxon>
        <taxon>Bacteroidota</taxon>
        <taxon>Chitinophagia</taxon>
        <taxon>Chitinophagales</taxon>
        <taxon>Chitinophagaceae</taxon>
        <taxon>Arachidicoccus</taxon>
    </lineage>
</organism>
<evidence type="ECO:0000256" key="1">
    <source>
        <dbReference type="ARBA" id="ARBA00010641"/>
    </source>
</evidence>
<dbReference type="GO" id="GO:0003677">
    <property type="term" value="F:DNA binding"/>
    <property type="evidence" value="ECO:0007669"/>
    <property type="project" value="InterPro"/>
</dbReference>
<dbReference type="SUPFAM" id="SSF88946">
    <property type="entry name" value="Sigma2 domain of RNA polymerase sigma factors"/>
    <property type="match status" value="1"/>
</dbReference>
<dbReference type="AlphaFoldDB" id="A0A5B8VL13"/>
<gene>
    <name evidence="7" type="ORF">FSB73_08575</name>
</gene>
<dbReference type="NCBIfam" id="TIGR02937">
    <property type="entry name" value="sigma70-ECF"/>
    <property type="match status" value="1"/>
</dbReference>
<feature type="domain" description="RNA polymerase sigma-70 region 2" evidence="5">
    <location>
        <begin position="42"/>
        <end position="107"/>
    </location>
</feature>
<keyword evidence="8" id="KW-1185">Reference proteome</keyword>
<dbReference type="InterPro" id="IPR007627">
    <property type="entry name" value="RNA_pol_sigma70_r2"/>
</dbReference>
<dbReference type="InterPro" id="IPR013324">
    <property type="entry name" value="RNA_pol_sigma_r3/r4-like"/>
</dbReference>
<evidence type="ECO:0000259" key="6">
    <source>
        <dbReference type="Pfam" id="PF08281"/>
    </source>
</evidence>
<protein>
    <submittedName>
        <fullName evidence="7">RNA polymerase sigma factor</fullName>
    </submittedName>
</protein>
<reference evidence="7 8" key="1">
    <citation type="journal article" date="2017" name="Int. J. Syst. Evol. Microbiol.">
        <title>Arachidicoccus ginsenosidivorans sp. nov., with ginsenoside-converting activity isolated from ginseng cultivating soil.</title>
        <authorList>
            <person name="Siddiqi M.Z."/>
            <person name="Aslam Z."/>
            <person name="Im W.T."/>
        </authorList>
    </citation>
    <scope>NUCLEOTIDE SEQUENCE [LARGE SCALE GENOMIC DNA]</scope>
    <source>
        <strain evidence="7 8">Gsoil 809</strain>
    </source>
</reference>
<dbReference type="InterPro" id="IPR039425">
    <property type="entry name" value="RNA_pol_sigma-70-like"/>
</dbReference>
<dbReference type="InterPro" id="IPR014284">
    <property type="entry name" value="RNA_pol_sigma-70_dom"/>
</dbReference>
<dbReference type="Pfam" id="PF04542">
    <property type="entry name" value="Sigma70_r2"/>
    <property type="match status" value="1"/>
</dbReference>
<dbReference type="Gene3D" id="1.10.1740.10">
    <property type="match status" value="1"/>
</dbReference>
<dbReference type="KEGG" id="agi:FSB73_08575"/>
<proteinExistence type="inferred from homology"/>
<evidence type="ECO:0000313" key="8">
    <source>
        <dbReference type="Proteomes" id="UP000321291"/>
    </source>
</evidence>
<dbReference type="GO" id="GO:0006352">
    <property type="term" value="P:DNA-templated transcription initiation"/>
    <property type="evidence" value="ECO:0007669"/>
    <property type="project" value="InterPro"/>
</dbReference>
<dbReference type="OrthoDB" id="799938at2"/>
<accession>A0A5B8VL13</accession>
<dbReference type="RefSeq" id="WP_146781088.1">
    <property type="nucleotide sequence ID" value="NZ_CP042434.1"/>
</dbReference>
<feature type="domain" description="RNA polymerase sigma factor 70 region 4 type 2" evidence="6">
    <location>
        <begin position="138"/>
        <end position="184"/>
    </location>
</feature>
<evidence type="ECO:0000259" key="5">
    <source>
        <dbReference type="Pfam" id="PF04542"/>
    </source>
</evidence>
<dbReference type="GO" id="GO:0016987">
    <property type="term" value="F:sigma factor activity"/>
    <property type="evidence" value="ECO:0007669"/>
    <property type="project" value="UniProtKB-KW"/>
</dbReference>
<dbReference type="InterPro" id="IPR013249">
    <property type="entry name" value="RNA_pol_sigma70_r4_t2"/>
</dbReference>
<dbReference type="Gene3D" id="1.10.10.10">
    <property type="entry name" value="Winged helix-like DNA-binding domain superfamily/Winged helix DNA-binding domain"/>
    <property type="match status" value="1"/>
</dbReference>
<name>A0A5B8VL13_9BACT</name>
<dbReference type="SUPFAM" id="SSF88659">
    <property type="entry name" value="Sigma3 and sigma4 domains of RNA polymerase sigma factors"/>
    <property type="match status" value="1"/>
</dbReference>
<evidence type="ECO:0000256" key="2">
    <source>
        <dbReference type="ARBA" id="ARBA00023015"/>
    </source>
</evidence>
<dbReference type="EMBL" id="CP042434">
    <property type="protein sequence ID" value="QEC71711.1"/>
    <property type="molecule type" value="Genomic_DNA"/>
</dbReference>
<sequence>MSVTSFIILNAGENFVDKQAQRQSPQLLIAVAQGNQQAFKQLVDQYSDRLGHFIAAITKDHALAEEIVQDIFLKVWQTRESLISIRDFQKWLFVISKHQAINSLRKAVTIEYGLEEKLPIQVESQEQLLEKERRFCLLDAAIASLPTQQKKVFLLSRRAGRSYKQIAQEMNLSTHTVKKYLQLATNHIIKHIETSATLTFFIFL</sequence>
<dbReference type="PANTHER" id="PTHR43133:SF46">
    <property type="entry name" value="RNA POLYMERASE SIGMA-70 FACTOR ECF SUBFAMILY"/>
    <property type="match status" value="1"/>
</dbReference>
<evidence type="ECO:0000256" key="4">
    <source>
        <dbReference type="ARBA" id="ARBA00023163"/>
    </source>
</evidence>
<keyword evidence="2" id="KW-0805">Transcription regulation</keyword>
<dbReference type="Pfam" id="PF08281">
    <property type="entry name" value="Sigma70_r4_2"/>
    <property type="match status" value="1"/>
</dbReference>
<dbReference type="InterPro" id="IPR013325">
    <property type="entry name" value="RNA_pol_sigma_r2"/>
</dbReference>
<dbReference type="Proteomes" id="UP000321291">
    <property type="component" value="Chromosome"/>
</dbReference>
<keyword evidence="4" id="KW-0804">Transcription</keyword>
<dbReference type="PANTHER" id="PTHR43133">
    <property type="entry name" value="RNA POLYMERASE ECF-TYPE SIGMA FACTO"/>
    <property type="match status" value="1"/>
</dbReference>
<dbReference type="InterPro" id="IPR036388">
    <property type="entry name" value="WH-like_DNA-bd_sf"/>
</dbReference>